<name>A0A254N9N4_9BURK</name>
<dbReference type="OrthoDB" id="8758235at2"/>
<dbReference type="EMBL" id="NISI01000003">
    <property type="protein sequence ID" value="OWR04294.1"/>
    <property type="molecule type" value="Genomic_DNA"/>
</dbReference>
<feature type="domain" description="Ice-binding protein C-terminal" evidence="2">
    <location>
        <begin position="212"/>
        <end position="234"/>
    </location>
</feature>
<evidence type="ECO:0000313" key="3">
    <source>
        <dbReference type="EMBL" id="OWR04294.1"/>
    </source>
</evidence>
<comment type="caution">
    <text evidence="3">The sequence shown here is derived from an EMBL/GenBank/DDBJ whole genome shotgun (WGS) entry which is preliminary data.</text>
</comment>
<dbReference type="InterPro" id="IPR013424">
    <property type="entry name" value="Ice-binding_C"/>
</dbReference>
<proteinExistence type="predicted"/>
<gene>
    <name evidence="3" type="ORF">CDO81_11365</name>
</gene>
<keyword evidence="4" id="KW-1185">Reference proteome</keyword>
<dbReference type="AlphaFoldDB" id="A0A254N9N4"/>
<evidence type="ECO:0000313" key="4">
    <source>
        <dbReference type="Proteomes" id="UP000197446"/>
    </source>
</evidence>
<feature type="signal peptide" evidence="1">
    <location>
        <begin position="1"/>
        <end position="30"/>
    </location>
</feature>
<evidence type="ECO:0000256" key="1">
    <source>
        <dbReference type="SAM" id="SignalP"/>
    </source>
</evidence>
<dbReference type="RefSeq" id="WP_088483315.1">
    <property type="nucleotide sequence ID" value="NZ_NISI01000003.1"/>
</dbReference>
<keyword evidence="1" id="KW-0732">Signal</keyword>
<sequence>MLRRSSSLARSLLATGLTWLTLAASPGAQAALLPVNTIVALPTGTTVAAEPQLAGTVIDTLINNFSFVASSGTVSGTIESRVIRAVDGTLDFYWQVSSSANSSDALGSFRLGEIYTSQYLVNWRSDSTGDRAPVSANRFGGSQSSYFNFTFRTTDDTGALVGLAAGETSYFMFLDTDATNYDLSGIMDVADVPVQHISGIFSTFAPAADVVTVPEPGSLALAGLALGLLAVRRRQA</sequence>
<feature type="chain" id="PRO_5012264967" description="Ice-binding protein C-terminal domain-containing protein" evidence="1">
    <location>
        <begin position="31"/>
        <end position="236"/>
    </location>
</feature>
<accession>A0A254N9N4</accession>
<organism evidence="3 4">
    <name type="scientific">Roseateles puraquae</name>
    <dbReference type="NCBI Taxonomy" id="431059"/>
    <lineage>
        <taxon>Bacteria</taxon>
        <taxon>Pseudomonadati</taxon>
        <taxon>Pseudomonadota</taxon>
        <taxon>Betaproteobacteria</taxon>
        <taxon>Burkholderiales</taxon>
        <taxon>Sphaerotilaceae</taxon>
        <taxon>Roseateles</taxon>
    </lineage>
</organism>
<dbReference type="NCBIfam" id="TIGR02595">
    <property type="entry name" value="PEP_CTERM"/>
    <property type="match status" value="1"/>
</dbReference>
<protein>
    <recommendedName>
        <fullName evidence="2">Ice-binding protein C-terminal domain-containing protein</fullName>
    </recommendedName>
</protein>
<evidence type="ECO:0000259" key="2">
    <source>
        <dbReference type="Pfam" id="PF07589"/>
    </source>
</evidence>
<dbReference type="Proteomes" id="UP000197446">
    <property type="component" value="Unassembled WGS sequence"/>
</dbReference>
<reference evidence="3 4" key="1">
    <citation type="journal article" date="2007" name="Int. J. Syst. Evol. Microbiol.">
        <title>Description of Pelomonas aquatica sp. nov. and Pelomonas puraquae sp. nov., isolated from industrial and haemodialysis water.</title>
        <authorList>
            <person name="Gomila M."/>
            <person name="Bowien B."/>
            <person name="Falsen E."/>
            <person name="Moore E.R."/>
            <person name="Lalucat J."/>
        </authorList>
    </citation>
    <scope>NUCLEOTIDE SEQUENCE [LARGE SCALE GENOMIC DNA]</scope>
    <source>
        <strain evidence="3 4">CCUG 52769</strain>
    </source>
</reference>
<dbReference type="Pfam" id="PF07589">
    <property type="entry name" value="PEP-CTERM"/>
    <property type="match status" value="1"/>
</dbReference>